<dbReference type="AlphaFoldDB" id="A0A174EU52"/>
<sequence length="164" mass="18187">MKKDTNLLDAQDVRAEAATALTPNATNGEKIKALRTAQGMSMAELSRRASMSDRAIRYIEAGEREPSVDAIQKIAAALGVTTDYFMDDATFQKELSDDQFYADVRKKYGSRGVAQAKKIKEQTSALFAGGELSEEDQANFIKEMEALFLDAKEEAKKFTPKKYL</sequence>
<dbReference type="GO" id="GO:0003700">
    <property type="term" value="F:DNA-binding transcription factor activity"/>
    <property type="evidence" value="ECO:0007669"/>
    <property type="project" value="TreeGrafter"/>
</dbReference>
<dbReference type="InterPro" id="IPR001387">
    <property type="entry name" value="Cro/C1-type_HTH"/>
</dbReference>
<accession>A0A174EU52</accession>
<organism evidence="3 4">
    <name type="scientific">Blautia obeum</name>
    <dbReference type="NCBI Taxonomy" id="40520"/>
    <lineage>
        <taxon>Bacteria</taxon>
        <taxon>Bacillati</taxon>
        <taxon>Bacillota</taxon>
        <taxon>Clostridia</taxon>
        <taxon>Lachnospirales</taxon>
        <taxon>Lachnospiraceae</taxon>
        <taxon>Blautia</taxon>
    </lineage>
</organism>
<dbReference type="RefSeq" id="WP_055058484.1">
    <property type="nucleotide sequence ID" value="NZ_CYZP01000027.1"/>
</dbReference>
<evidence type="ECO:0000256" key="1">
    <source>
        <dbReference type="ARBA" id="ARBA00023125"/>
    </source>
</evidence>
<reference evidence="3 4" key="1">
    <citation type="submission" date="2015-09" db="EMBL/GenBank/DDBJ databases">
        <authorList>
            <consortium name="Pathogen Informatics"/>
        </authorList>
    </citation>
    <scope>NUCLEOTIDE SEQUENCE [LARGE SCALE GENOMIC DNA]</scope>
    <source>
        <strain evidence="3 4">2789STDY5834861</strain>
    </source>
</reference>
<dbReference type="PANTHER" id="PTHR46797:SF1">
    <property type="entry name" value="METHYLPHOSPHONATE SYNTHASE"/>
    <property type="match status" value="1"/>
</dbReference>
<gene>
    <name evidence="3" type="ORF">ERS852476_02749</name>
</gene>
<dbReference type="SMART" id="SM00530">
    <property type="entry name" value="HTH_XRE"/>
    <property type="match status" value="1"/>
</dbReference>
<dbReference type="GO" id="GO:0003677">
    <property type="term" value="F:DNA binding"/>
    <property type="evidence" value="ECO:0007669"/>
    <property type="project" value="UniProtKB-KW"/>
</dbReference>
<dbReference type="CDD" id="cd00093">
    <property type="entry name" value="HTH_XRE"/>
    <property type="match status" value="1"/>
</dbReference>
<dbReference type="GO" id="GO:0005829">
    <property type="term" value="C:cytosol"/>
    <property type="evidence" value="ECO:0007669"/>
    <property type="project" value="TreeGrafter"/>
</dbReference>
<dbReference type="InterPro" id="IPR010982">
    <property type="entry name" value="Lambda_DNA-bd_dom_sf"/>
</dbReference>
<keyword evidence="1" id="KW-0238">DNA-binding</keyword>
<evidence type="ECO:0000313" key="3">
    <source>
        <dbReference type="EMBL" id="CUO40106.1"/>
    </source>
</evidence>
<protein>
    <submittedName>
        <fullName evidence="3">Anaerobic benzoate catabolism transcriptional regulator</fullName>
    </submittedName>
</protein>
<dbReference type="PANTHER" id="PTHR46797">
    <property type="entry name" value="HTH-TYPE TRANSCRIPTIONAL REGULATOR"/>
    <property type="match status" value="1"/>
</dbReference>
<dbReference type="Proteomes" id="UP000095645">
    <property type="component" value="Unassembled WGS sequence"/>
</dbReference>
<dbReference type="EMBL" id="CYZP01000027">
    <property type="protein sequence ID" value="CUO40106.1"/>
    <property type="molecule type" value="Genomic_DNA"/>
</dbReference>
<dbReference type="SUPFAM" id="SSF47413">
    <property type="entry name" value="lambda repressor-like DNA-binding domains"/>
    <property type="match status" value="1"/>
</dbReference>
<proteinExistence type="predicted"/>
<dbReference type="InterPro" id="IPR050807">
    <property type="entry name" value="TransReg_Diox_bact_type"/>
</dbReference>
<dbReference type="Pfam" id="PF01381">
    <property type="entry name" value="HTH_3"/>
    <property type="match status" value="1"/>
</dbReference>
<feature type="domain" description="HTH cro/C1-type" evidence="2">
    <location>
        <begin position="31"/>
        <end position="85"/>
    </location>
</feature>
<evidence type="ECO:0000313" key="4">
    <source>
        <dbReference type="Proteomes" id="UP000095645"/>
    </source>
</evidence>
<dbReference type="PROSITE" id="PS50943">
    <property type="entry name" value="HTH_CROC1"/>
    <property type="match status" value="1"/>
</dbReference>
<name>A0A174EU52_9FIRM</name>
<evidence type="ECO:0000259" key="2">
    <source>
        <dbReference type="PROSITE" id="PS50943"/>
    </source>
</evidence>
<dbReference type="Gene3D" id="1.10.260.40">
    <property type="entry name" value="lambda repressor-like DNA-binding domains"/>
    <property type="match status" value="1"/>
</dbReference>